<proteinExistence type="predicted"/>
<dbReference type="InterPro" id="IPR009003">
    <property type="entry name" value="Peptidase_S1_PA"/>
</dbReference>
<reference evidence="1 2" key="1">
    <citation type="journal article" date="2020" name="J. Appl. Phycol.">
        <title>Morphological changes and genome evolution in Raphidiopsis raciborskii CS-506 after 23 years in culture.</title>
        <authorList>
            <person name="Willis A."/>
            <person name="Bent S.J."/>
            <person name="Jameson I.D."/>
        </authorList>
    </citation>
    <scope>NUCLEOTIDE SEQUENCE [LARGE SCALE GENOMIC DNA]</scope>
    <source>
        <strain evidence="1 2">CS-506_A</strain>
    </source>
</reference>
<evidence type="ECO:0000313" key="2">
    <source>
        <dbReference type="Proteomes" id="UP000538075"/>
    </source>
</evidence>
<name>A0A838WJW3_9CYAN</name>
<protein>
    <submittedName>
        <fullName evidence="1">Uncharacterized protein</fullName>
    </submittedName>
</protein>
<dbReference type="AlphaFoldDB" id="A0A838WJW3"/>
<gene>
    <name evidence="1" type="ORF">FHK98_09800</name>
</gene>
<dbReference type="SUPFAM" id="SSF50494">
    <property type="entry name" value="Trypsin-like serine proteases"/>
    <property type="match status" value="1"/>
</dbReference>
<dbReference type="EMBL" id="VDFG01000676">
    <property type="protein sequence ID" value="MBA4465896.1"/>
    <property type="molecule type" value="Genomic_DNA"/>
</dbReference>
<evidence type="ECO:0000313" key="1">
    <source>
        <dbReference type="EMBL" id="MBA4465896.1"/>
    </source>
</evidence>
<sequence>MSGGPILNFRGHLIGINGRSSYPISNWYVYTNGERPTDREIEQFRKLSWGLPIRVFLSTAEPQMIADYNLSLSLGN</sequence>
<dbReference type="Proteomes" id="UP000538075">
    <property type="component" value="Unassembled WGS sequence"/>
</dbReference>
<comment type="caution">
    <text evidence="1">The sequence shown here is derived from an EMBL/GenBank/DDBJ whole genome shotgun (WGS) entry which is preliminary data.</text>
</comment>
<organism evidence="1 2">
    <name type="scientific">Cylindrospermopsis raciborskii CS-506_A</name>
    <dbReference type="NCBI Taxonomy" id="2585140"/>
    <lineage>
        <taxon>Bacteria</taxon>
        <taxon>Bacillati</taxon>
        <taxon>Cyanobacteriota</taxon>
        <taxon>Cyanophyceae</taxon>
        <taxon>Nostocales</taxon>
        <taxon>Aphanizomenonaceae</taxon>
        <taxon>Cylindrospermopsis</taxon>
    </lineage>
</organism>
<accession>A0A838WJW3</accession>